<dbReference type="AlphaFoldDB" id="A0A4Z0JMB6"/>
<keyword evidence="9" id="KW-0808">Transferase</keyword>
<keyword evidence="5 7" id="KW-1133">Transmembrane helix</keyword>
<evidence type="ECO:0000313" key="9">
    <source>
        <dbReference type="EMBL" id="TGD24106.1"/>
    </source>
</evidence>
<organism evidence="9 10">
    <name type="scientific">Companilactobacillus suantsaicola</name>
    <dbReference type="NCBI Taxonomy" id="2487723"/>
    <lineage>
        <taxon>Bacteria</taxon>
        <taxon>Bacillati</taxon>
        <taxon>Bacillota</taxon>
        <taxon>Bacilli</taxon>
        <taxon>Lactobacillales</taxon>
        <taxon>Lactobacillaceae</taxon>
        <taxon>Companilactobacillus</taxon>
    </lineage>
</organism>
<keyword evidence="4 7" id="KW-0812">Transmembrane</keyword>
<evidence type="ECO:0000256" key="1">
    <source>
        <dbReference type="ARBA" id="ARBA00004651"/>
    </source>
</evidence>
<dbReference type="GO" id="GO:0009246">
    <property type="term" value="P:enterobacterial common antigen biosynthetic process"/>
    <property type="evidence" value="ECO:0007669"/>
    <property type="project" value="TreeGrafter"/>
</dbReference>
<keyword evidence="10" id="KW-1185">Reference proteome</keyword>
<comment type="subcellular location">
    <subcellularLocation>
        <location evidence="1">Cell membrane</location>
        <topology evidence="1">Multi-pass membrane protein</topology>
    </subcellularLocation>
</comment>
<evidence type="ECO:0000313" key="10">
    <source>
        <dbReference type="Proteomes" id="UP000298021"/>
    </source>
</evidence>
<feature type="transmembrane region" description="Helical" evidence="7">
    <location>
        <begin position="48"/>
        <end position="66"/>
    </location>
</feature>
<name>A0A4Z0JMB6_9LACO</name>
<feature type="transmembrane region" description="Helical" evidence="7">
    <location>
        <begin position="221"/>
        <end position="244"/>
    </location>
</feature>
<feature type="transmembrane region" description="Helical" evidence="7">
    <location>
        <begin position="189"/>
        <end position="209"/>
    </location>
</feature>
<feature type="transmembrane region" description="Helical" evidence="7">
    <location>
        <begin position="7"/>
        <end position="28"/>
    </location>
</feature>
<protein>
    <submittedName>
        <fullName evidence="9">Acyltransferase</fullName>
    </submittedName>
</protein>
<dbReference type="GO" id="GO:0016413">
    <property type="term" value="F:O-acetyltransferase activity"/>
    <property type="evidence" value="ECO:0007669"/>
    <property type="project" value="TreeGrafter"/>
</dbReference>
<dbReference type="Pfam" id="PF01757">
    <property type="entry name" value="Acyl_transf_3"/>
    <property type="match status" value="1"/>
</dbReference>
<evidence type="ECO:0000256" key="6">
    <source>
        <dbReference type="ARBA" id="ARBA00023136"/>
    </source>
</evidence>
<keyword evidence="9" id="KW-0012">Acyltransferase</keyword>
<gene>
    <name evidence="9" type="ORF">EGT49_03970</name>
</gene>
<evidence type="ECO:0000259" key="8">
    <source>
        <dbReference type="Pfam" id="PF01757"/>
    </source>
</evidence>
<dbReference type="EMBL" id="RKLY01000007">
    <property type="protein sequence ID" value="TGD24106.1"/>
    <property type="molecule type" value="Genomic_DNA"/>
</dbReference>
<dbReference type="GO" id="GO:0005886">
    <property type="term" value="C:plasma membrane"/>
    <property type="evidence" value="ECO:0007669"/>
    <property type="project" value="UniProtKB-SubCell"/>
</dbReference>
<dbReference type="PANTHER" id="PTHR40074">
    <property type="entry name" value="O-ACETYLTRANSFERASE WECH"/>
    <property type="match status" value="1"/>
</dbReference>
<dbReference type="RefSeq" id="WP_135371720.1">
    <property type="nucleotide sequence ID" value="NZ_RKLY01000007.1"/>
</dbReference>
<dbReference type="InterPro" id="IPR002656">
    <property type="entry name" value="Acyl_transf_3_dom"/>
</dbReference>
<keyword evidence="6 7" id="KW-0472">Membrane</keyword>
<feature type="transmembrane region" description="Helical" evidence="7">
    <location>
        <begin position="87"/>
        <end position="107"/>
    </location>
</feature>
<feature type="domain" description="Acyltransferase 3" evidence="8">
    <location>
        <begin position="8"/>
        <end position="340"/>
    </location>
</feature>
<evidence type="ECO:0000256" key="4">
    <source>
        <dbReference type="ARBA" id="ARBA00022692"/>
    </source>
</evidence>
<dbReference type="Proteomes" id="UP000298021">
    <property type="component" value="Unassembled WGS sequence"/>
</dbReference>
<reference evidence="9 10" key="1">
    <citation type="submission" date="2018-10" db="EMBL/GenBank/DDBJ databases">
        <title>Lactobacillus sp. R7 and Lactobacillus sp. R19 isolated from fermented mustard green product of Taiwan.</title>
        <authorList>
            <person name="Lin S.-T."/>
        </authorList>
    </citation>
    <scope>NUCLEOTIDE SEQUENCE [LARGE SCALE GENOMIC DNA]</scope>
    <source>
        <strain evidence="9 10">BCRC 81127</strain>
    </source>
</reference>
<evidence type="ECO:0000256" key="7">
    <source>
        <dbReference type="SAM" id="Phobius"/>
    </source>
</evidence>
<comment type="similarity">
    <text evidence="2">Belongs to the acyltransferase 3 family.</text>
</comment>
<evidence type="ECO:0000256" key="3">
    <source>
        <dbReference type="ARBA" id="ARBA00022475"/>
    </source>
</evidence>
<dbReference type="OrthoDB" id="9810469at2"/>
<dbReference type="PANTHER" id="PTHR40074:SF2">
    <property type="entry name" value="O-ACETYLTRANSFERASE WECH"/>
    <property type="match status" value="1"/>
</dbReference>
<feature type="transmembrane region" description="Helical" evidence="7">
    <location>
        <begin position="280"/>
        <end position="305"/>
    </location>
</feature>
<accession>A0A4Z0JMB6</accession>
<sequence length="364" mass="41534">MNKNYRIFYLDFIRVISIFLVMFIHVSAIDTTLNIGTGQWQIIKILNYFAHISVPLFFMISGALLLTSRKTSSLSYTWSHRIPRIMIPFLIWSIIYPFAASISTNSFSLNDIFITIRNILNHPTSPILWFMYPLIGVYILSPIIKTFIKSANMQMLIYTVFIWLITCSILPSIAVLLPKNYQQILTLSPVASFLLVGGFTGYFVLGYLLTKLKPEKINNLILMFVFLITGLTGSFVSQVIPNVFDSNNGYYVTSIWIPIMSTTAFILLRKLGNKITNLSVIKFFEFLSPLVFGIYLFHDLVIINVEPLLMKTITIHGVIATLMRYFIVAVLSIGIIWILNLIPVINYALLGNKSKKKKVNNIKK</sequence>
<evidence type="ECO:0000256" key="2">
    <source>
        <dbReference type="ARBA" id="ARBA00007400"/>
    </source>
</evidence>
<evidence type="ECO:0000256" key="5">
    <source>
        <dbReference type="ARBA" id="ARBA00022989"/>
    </source>
</evidence>
<feature type="transmembrane region" description="Helical" evidence="7">
    <location>
        <begin position="156"/>
        <end position="177"/>
    </location>
</feature>
<feature type="transmembrane region" description="Helical" evidence="7">
    <location>
        <begin position="325"/>
        <end position="350"/>
    </location>
</feature>
<keyword evidence="3" id="KW-1003">Cell membrane</keyword>
<feature type="transmembrane region" description="Helical" evidence="7">
    <location>
        <begin position="250"/>
        <end position="268"/>
    </location>
</feature>
<comment type="caution">
    <text evidence="9">The sequence shown here is derived from an EMBL/GenBank/DDBJ whole genome shotgun (WGS) entry which is preliminary data.</text>
</comment>
<feature type="transmembrane region" description="Helical" evidence="7">
    <location>
        <begin position="127"/>
        <end position="144"/>
    </location>
</feature>
<proteinExistence type="inferred from homology"/>